<dbReference type="InterPro" id="IPR015943">
    <property type="entry name" value="WD40/YVTN_repeat-like_dom_sf"/>
</dbReference>
<dbReference type="InterPro" id="IPR001680">
    <property type="entry name" value="WD40_rpt"/>
</dbReference>
<evidence type="ECO:0000313" key="8">
    <source>
        <dbReference type="EMBL" id="KAF5326481.1"/>
    </source>
</evidence>
<dbReference type="AlphaFoldDB" id="A0A8H5BNU5"/>
<keyword evidence="2" id="KW-0132">Cell division</keyword>
<dbReference type="PROSITE" id="PS50082">
    <property type="entry name" value="WD_REPEATS_2"/>
    <property type="match status" value="1"/>
</dbReference>
<dbReference type="GO" id="GO:0010997">
    <property type="term" value="F:anaphase-promoting complex binding"/>
    <property type="evidence" value="ECO:0007669"/>
    <property type="project" value="InterPro"/>
</dbReference>
<dbReference type="SUPFAM" id="SSF50978">
    <property type="entry name" value="WD40 repeat-like"/>
    <property type="match status" value="1"/>
</dbReference>
<evidence type="ECO:0000256" key="5">
    <source>
        <dbReference type="ARBA" id="ARBA00023306"/>
    </source>
</evidence>
<proteinExistence type="predicted"/>
<dbReference type="InterPro" id="IPR019775">
    <property type="entry name" value="WD40_repeat_CS"/>
</dbReference>
<dbReference type="Proteomes" id="UP000541558">
    <property type="component" value="Unassembled WGS sequence"/>
</dbReference>
<feature type="repeat" description="WD" evidence="6">
    <location>
        <begin position="300"/>
        <end position="341"/>
    </location>
</feature>
<keyword evidence="5" id="KW-0131">Cell cycle</keyword>
<dbReference type="Pfam" id="PF00400">
    <property type="entry name" value="WD40"/>
    <property type="match status" value="1"/>
</dbReference>
<evidence type="ECO:0000256" key="4">
    <source>
        <dbReference type="ARBA" id="ARBA00022776"/>
    </source>
</evidence>
<dbReference type="InterPro" id="IPR036322">
    <property type="entry name" value="WD40_repeat_dom_sf"/>
</dbReference>
<name>A0A8H5BNU5_9AGAR</name>
<dbReference type="InterPro" id="IPR033010">
    <property type="entry name" value="Cdc20/Fizzy"/>
</dbReference>
<dbReference type="OrthoDB" id="10263272at2759"/>
<evidence type="ECO:0000256" key="3">
    <source>
        <dbReference type="ARBA" id="ARBA00022737"/>
    </source>
</evidence>
<evidence type="ECO:0000256" key="1">
    <source>
        <dbReference type="ARBA" id="ARBA00022574"/>
    </source>
</evidence>
<dbReference type="GO" id="GO:0005680">
    <property type="term" value="C:anaphase-promoting complex"/>
    <property type="evidence" value="ECO:0007669"/>
    <property type="project" value="TreeGrafter"/>
</dbReference>
<dbReference type="GO" id="GO:1905786">
    <property type="term" value="P:positive regulation of anaphase-promoting complex-dependent catabolic process"/>
    <property type="evidence" value="ECO:0007669"/>
    <property type="project" value="TreeGrafter"/>
</dbReference>
<protein>
    <submittedName>
        <fullName evidence="8">Uncharacterized protein</fullName>
    </submittedName>
</protein>
<feature type="region of interest" description="Disordered" evidence="7">
    <location>
        <begin position="1"/>
        <end position="26"/>
    </location>
</feature>
<keyword evidence="3" id="KW-0677">Repeat</keyword>
<accession>A0A8H5BNU5</accession>
<feature type="region of interest" description="Disordered" evidence="7">
    <location>
        <begin position="422"/>
        <end position="448"/>
    </location>
</feature>
<dbReference type="PROSITE" id="PS00678">
    <property type="entry name" value="WD_REPEATS_1"/>
    <property type="match status" value="1"/>
</dbReference>
<dbReference type="EMBL" id="JAACJK010000163">
    <property type="protein sequence ID" value="KAF5326481.1"/>
    <property type="molecule type" value="Genomic_DNA"/>
</dbReference>
<dbReference type="GO" id="GO:0051301">
    <property type="term" value="P:cell division"/>
    <property type="evidence" value="ECO:0007669"/>
    <property type="project" value="UniProtKB-KW"/>
</dbReference>
<gene>
    <name evidence="8" type="ORF">D9611_001023</name>
</gene>
<keyword evidence="4" id="KW-0498">Mitosis</keyword>
<evidence type="ECO:0000256" key="6">
    <source>
        <dbReference type="PROSITE-ProRule" id="PRU00221"/>
    </source>
</evidence>
<keyword evidence="1 6" id="KW-0853">WD repeat</keyword>
<sequence length="680" mass="74411">MSSRNPSDSVFQTPGAGSSTQKRVYTPASTFNFRSHKKRRLSTNTLDVSVTESPAGPSPLFQCENVSTTSLDRFIPLRPQSIVPLTISPRTNRMYKSFGLLTNQRLNYRDENTNPQPENSAFSLLRKSASSLVSTHKTTNGRSVSQNLARNSQATLVLDSPGLTTSLYSTPLSWSLNNQIAVACGRDIYYQDIDTRKVTFFFTSGLSQPVREALSIAWGDAKHKTKLACINDAGACEVVCTEEKTVGLALYGREGSEWDNPAKSLCWNGDTVTYGLSNGEIRFHDLRDAGKCFTVGGRGAGGHRRSVVSMAYDSTGNFLASGDVDGNVHVWDVRARKSLTEVKQSSKIKHQAVAKALSWCSWQPELLATGSYYPEGTVQVWSTNKLTTGPIEPEKTFALNAAVHSLIWSPQCKELLSTHGVQFKHEPPTHRQRRVSSTAGRPAAATKSKPTVVLGPLTHSMVVHDYPSGKRLLTMGRAHRHCITAACLGPNSQDVFTASPKEETIKMWKVWGETPKRVKEGAVRATSAETFLMEAKRSVACPSRAPFSGSPEIKLQSPESVSLAGDGYALMHSLGYLPVGTTTLWHPSTPTRSWLRSTSRSSEPCRSITQLMASATPTSPQGPFLRQRTVQYHHTLPNLGSPLHRMVPWEPDQKSLSPGPATMPIADLTFTRQSPIARGP</sequence>
<reference evidence="8 9" key="1">
    <citation type="journal article" date="2020" name="ISME J.">
        <title>Uncovering the hidden diversity of litter-decomposition mechanisms in mushroom-forming fungi.</title>
        <authorList>
            <person name="Floudas D."/>
            <person name="Bentzer J."/>
            <person name="Ahren D."/>
            <person name="Johansson T."/>
            <person name="Persson P."/>
            <person name="Tunlid A."/>
        </authorList>
    </citation>
    <scope>NUCLEOTIDE SEQUENCE [LARGE SCALE GENOMIC DNA]</scope>
    <source>
        <strain evidence="8 9">CBS 175.51</strain>
    </source>
</reference>
<dbReference type="GO" id="GO:1990757">
    <property type="term" value="F:ubiquitin ligase activator activity"/>
    <property type="evidence" value="ECO:0007669"/>
    <property type="project" value="TreeGrafter"/>
</dbReference>
<dbReference type="SMART" id="SM00320">
    <property type="entry name" value="WD40"/>
    <property type="match status" value="3"/>
</dbReference>
<organism evidence="8 9">
    <name type="scientific">Ephemerocybe angulata</name>
    <dbReference type="NCBI Taxonomy" id="980116"/>
    <lineage>
        <taxon>Eukaryota</taxon>
        <taxon>Fungi</taxon>
        <taxon>Dikarya</taxon>
        <taxon>Basidiomycota</taxon>
        <taxon>Agaricomycotina</taxon>
        <taxon>Agaricomycetes</taxon>
        <taxon>Agaricomycetidae</taxon>
        <taxon>Agaricales</taxon>
        <taxon>Agaricineae</taxon>
        <taxon>Psathyrellaceae</taxon>
        <taxon>Ephemerocybe</taxon>
    </lineage>
</organism>
<keyword evidence="9" id="KW-1185">Reference proteome</keyword>
<evidence type="ECO:0000256" key="7">
    <source>
        <dbReference type="SAM" id="MobiDB-lite"/>
    </source>
</evidence>
<dbReference type="GO" id="GO:0031145">
    <property type="term" value="P:anaphase-promoting complex-dependent catabolic process"/>
    <property type="evidence" value="ECO:0007669"/>
    <property type="project" value="TreeGrafter"/>
</dbReference>
<dbReference type="PANTHER" id="PTHR19918">
    <property type="entry name" value="CELL DIVISION CYCLE 20 CDC20 FIZZY -RELATED"/>
    <property type="match status" value="1"/>
</dbReference>
<dbReference type="PANTHER" id="PTHR19918:SF8">
    <property type="entry name" value="FI02843P"/>
    <property type="match status" value="1"/>
</dbReference>
<dbReference type="PROSITE" id="PS50294">
    <property type="entry name" value="WD_REPEATS_REGION"/>
    <property type="match status" value="1"/>
</dbReference>
<dbReference type="Gene3D" id="2.130.10.10">
    <property type="entry name" value="YVTN repeat-like/Quinoprotein amine dehydrogenase"/>
    <property type="match status" value="1"/>
</dbReference>
<comment type="caution">
    <text evidence="8">The sequence shown here is derived from an EMBL/GenBank/DDBJ whole genome shotgun (WGS) entry which is preliminary data.</text>
</comment>
<evidence type="ECO:0000256" key="2">
    <source>
        <dbReference type="ARBA" id="ARBA00022618"/>
    </source>
</evidence>
<evidence type="ECO:0000313" key="9">
    <source>
        <dbReference type="Proteomes" id="UP000541558"/>
    </source>
</evidence>